<organism evidence="1">
    <name type="scientific">Anguilla anguilla</name>
    <name type="common">European freshwater eel</name>
    <name type="synonym">Muraena anguilla</name>
    <dbReference type="NCBI Taxonomy" id="7936"/>
    <lineage>
        <taxon>Eukaryota</taxon>
        <taxon>Metazoa</taxon>
        <taxon>Chordata</taxon>
        <taxon>Craniata</taxon>
        <taxon>Vertebrata</taxon>
        <taxon>Euteleostomi</taxon>
        <taxon>Actinopterygii</taxon>
        <taxon>Neopterygii</taxon>
        <taxon>Teleostei</taxon>
        <taxon>Anguilliformes</taxon>
        <taxon>Anguillidae</taxon>
        <taxon>Anguilla</taxon>
    </lineage>
</organism>
<name>A0A0E9PFK0_ANGAN</name>
<reference evidence="1" key="1">
    <citation type="submission" date="2014-11" db="EMBL/GenBank/DDBJ databases">
        <authorList>
            <person name="Amaro Gonzalez C."/>
        </authorList>
    </citation>
    <scope>NUCLEOTIDE SEQUENCE</scope>
</reference>
<proteinExistence type="predicted"/>
<dbReference type="AlphaFoldDB" id="A0A0E9PFK0"/>
<dbReference type="EMBL" id="GBXM01105283">
    <property type="protein sequence ID" value="JAH03294.1"/>
    <property type="molecule type" value="Transcribed_RNA"/>
</dbReference>
<sequence length="29" mass="3590">MQCNINILWFIIRSRPTLNEKKEERCQEP</sequence>
<reference evidence="1" key="2">
    <citation type="journal article" date="2015" name="Fish Shellfish Immunol.">
        <title>Early steps in the European eel (Anguilla anguilla)-Vibrio vulnificus interaction in the gills: Role of the RtxA13 toxin.</title>
        <authorList>
            <person name="Callol A."/>
            <person name="Pajuelo D."/>
            <person name="Ebbesson L."/>
            <person name="Teles M."/>
            <person name="MacKenzie S."/>
            <person name="Amaro C."/>
        </authorList>
    </citation>
    <scope>NUCLEOTIDE SEQUENCE</scope>
</reference>
<evidence type="ECO:0000313" key="1">
    <source>
        <dbReference type="EMBL" id="JAH03294.1"/>
    </source>
</evidence>
<accession>A0A0E9PFK0</accession>
<protein>
    <submittedName>
        <fullName evidence="1">Uncharacterized protein</fullName>
    </submittedName>
</protein>